<evidence type="ECO:0000259" key="2">
    <source>
        <dbReference type="Pfam" id="PF07883"/>
    </source>
</evidence>
<dbReference type="InterPro" id="IPR014710">
    <property type="entry name" value="RmlC-like_jellyroll"/>
</dbReference>
<keyword evidence="4" id="KW-1185">Reference proteome</keyword>
<dbReference type="CDD" id="cd02219">
    <property type="entry name" value="cupin_YjlB-like"/>
    <property type="match status" value="1"/>
</dbReference>
<dbReference type="Pfam" id="PF07883">
    <property type="entry name" value="Cupin_2"/>
    <property type="match status" value="1"/>
</dbReference>
<feature type="domain" description="Cupin type-2" evidence="2">
    <location>
        <begin position="71"/>
        <end position="120"/>
    </location>
</feature>
<dbReference type="PANTHER" id="PTHR36448">
    <property type="entry name" value="BLR7373 PROTEIN"/>
    <property type="match status" value="1"/>
</dbReference>
<accession>A0ABW5ALS5</accession>
<protein>
    <submittedName>
        <fullName evidence="3">Cupin domain-containing protein</fullName>
    </submittedName>
</protein>
<gene>
    <name evidence="3" type="ORF">ACFSOX_15860</name>
</gene>
<sequence length="268" mass="29177">MIKKNQNVRKTAPAPEAFRFGDDGLVPNNPVLSCMVVRQGIDLTGSAHHADRIMATFERNGWVGLWRNEMYPYPHYHAGVHEAMAIAAGRIRVRLGGRSGVEVDLVAGDVLVLPAGTAHQRVMGSSDLMMIGAYPTNGQYDLWRPNMMDCLAARTIVRAVPLPKTDPLDREHPPVLGRWQADVAAAAAGEPEIPVYRLPPELRRSRERSENELDLAPLPRTAAVRQLAERGTLTPRPGADGGRGAAWGPALGDRTRRTRIGPSGLSAL</sequence>
<dbReference type="SUPFAM" id="SSF51182">
    <property type="entry name" value="RmlC-like cupins"/>
    <property type="match status" value="1"/>
</dbReference>
<dbReference type="Gene3D" id="2.60.120.10">
    <property type="entry name" value="Jelly Rolls"/>
    <property type="match status" value="1"/>
</dbReference>
<comment type="caution">
    <text evidence="3">The sequence shown here is derived from an EMBL/GenBank/DDBJ whole genome shotgun (WGS) entry which is preliminary data.</text>
</comment>
<dbReference type="RefSeq" id="WP_378478786.1">
    <property type="nucleotide sequence ID" value="NZ_JBHUIW010000019.1"/>
</dbReference>
<dbReference type="PANTHER" id="PTHR36448:SF2">
    <property type="entry name" value="CUPIN TYPE-1 DOMAIN-CONTAINING PROTEIN"/>
    <property type="match status" value="1"/>
</dbReference>
<dbReference type="InterPro" id="IPR013096">
    <property type="entry name" value="Cupin_2"/>
</dbReference>
<dbReference type="InterPro" id="IPR047121">
    <property type="entry name" value="YjiB-like"/>
</dbReference>
<evidence type="ECO:0000256" key="1">
    <source>
        <dbReference type="SAM" id="MobiDB-lite"/>
    </source>
</evidence>
<evidence type="ECO:0000313" key="3">
    <source>
        <dbReference type="EMBL" id="MFD2183631.1"/>
    </source>
</evidence>
<evidence type="ECO:0000313" key="4">
    <source>
        <dbReference type="Proteomes" id="UP001597314"/>
    </source>
</evidence>
<organism evidence="3 4">
    <name type="scientific">Rhodoplanes azumiensis</name>
    <dbReference type="NCBI Taxonomy" id="1897628"/>
    <lineage>
        <taxon>Bacteria</taxon>
        <taxon>Pseudomonadati</taxon>
        <taxon>Pseudomonadota</taxon>
        <taxon>Alphaproteobacteria</taxon>
        <taxon>Hyphomicrobiales</taxon>
        <taxon>Nitrobacteraceae</taxon>
        <taxon>Rhodoplanes</taxon>
    </lineage>
</organism>
<proteinExistence type="predicted"/>
<reference evidence="4" key="1">
    <citation type="journal article" date="2019" name="Int. J. Syst. Evol. Microbiol.">
        <title>The Global Catalogue of Microorganisms (GCM) 10K type strain sequencing project: providing services to taxonomists for standard genome sequencing and annotation.</title>
        <authorList>
            <consortium name="The Broad Institute Genomics Platform"/>
            <consortium name="The Broad Institute Genome Sequencing Center for Infectious Disease"/>
            <person name="Wu L."/>
            <person name="Ma J."/>
        </authorList>
    </citation>
    <scope>NUCLEOTIDE SEQUENCE [LARGE SCALE GENOMIC DNA]</scope>
    <source>
        <strain evidence="4">CGMCC 1.6774</strain>
    </source>
</reference>
<name>A0ABW5ALS5_9BRAD</name>
<dbReference type="Proteomes" id="UP001597314">
    <property type="component" value="Unassembled WGS sequence"/>
</dbReference>
<feature type="region of interest" description="Disordered" evidence="1">
    <location>
        <begin position="229"/>
        <end position="268"/>
    </location>
</feature>
<dbReference type="InterPro" id="IPR011051">
    <property type="entry name" value="RmlC_Cupin_sf"/>
</dbReference>
<dbReference type="EMBL" id="JBHUIW010000019">
    <property type="protein sequence ID" value="MFD2183631.1"/>
    <property type="molecule type" value="Genomic_DNA"/>
</dbReference>